<sequence>MTTEESPGRVSQFVRRLLEFGLDRRGPVESAAEFGRRVRKHSRSDEQAIRKIKRQSQLGGGIGGFATGLGGFVTMPVAVPVNVLEFYIQAVRMVGAIATVRGHDISDPPVRTAVLLTLVGSKADDVLAQVGVVSTTGPLANVALRRLPPEALMVVNKAIGMRLLKSLGERTLTKLGRAVPFAGGAIGGGVDVWMMSRIAEQAKRSFPQTEAAAVDA</sequence>
<keyword evidence="2" id="KW-1185">Reference proteome</keyword>
<organism evidence="1 2">
    <name type="scientific">Microlunatus endophyticus</name>
    <dbReference type="NCBI Taxonomy" id="1716077"/>
    <lineage>
        <taxon>Bacteria</taxon>
        <taxon>Bacillati</taxon>
        <taxon>Actinomycetota</taxon>
        <taxon>Actinomycetes</taxon>
        <taxon>Propionibacteriales</taxon>
        <taxon>Propionibacteriaceae</taxon>
        <taxon>Microlunatus</taxon>
    </lineage>
</organism>
<dbReference type="RefSeq" id="WP_188898275.1">
    <property type="nucleotide sequence ID" value="NZ_BMMZ01000018.1"/>
</dbReference>
<name>A0A917SJ19_9ACTN</name>
<dbReference type="AlphaFoldDB" id="A0A917SJ19"/>
<evidence type="ECO:0008006" key="3">
    <source>
        <dbReference type="Google" id="ProtNLM"/>
    </source>
</evidence>
<dbReference type="Proteomes" id="UP000613840">
    <property type="component" value="Unassembled WGS sequence"/>
</dbReference>
<dbReference type="EMBL" id="BMMZ01000018">
    <property type="protein sequence ID" value="GGL82571.1"/>
    <property type="molecule type" value="Genomic_DNA"/>
</dbReference>
<accession>A0A917SJ19</accession>
<reference evidence="1" key="2">
    <citation type="submission" date="2020-09" db="EMBL/GenBank/DDBJ databases">
        <authorList>
            <person name="Sun Q."/>
            <person name="Zhou Y."/>
        </authorList>
    </citation>
    <scope>NUCLEOTIDE SEQUENCE</scope>
    <source>
        <strain evidence="1">CGMCC 4.7306</strain>
    </source>
</reference>
<proteinExistence type="predicted"/>
<comment type="caution">
    <text evidence="1">The sequence shown here is derived from an EMBL/GenBank/DDBJ whole genome shotgun (WGS) entry which is preliminary data.</text>
</comment>
<evidence type="ECO:0000313" key="2">
    <source>
        <dbReference type="Proteomes" id="UP000613840"/>
    </source>
</evidence>
<protein>
    <recommendedName>
        <fullName evidence="3">EcsC protein family protein</fullName>
    </recommendedName>
</protein>
<reference evidence="1" key="1">
    <citation type="journal article" date="2014" name="Int. J. Syst. Evol. Microbiol.">
        <title>Complete genome sequence of Corynebacterium casei LMG S-19264T (=DSM 44701T), isolated from a smear-ripened cheese.</title>
        <authorList>
            <consortium name="US DOE Joint Genome Institute (JGI-PGF)"/>
            <person name="Walter F."/>
            <person name="Albersmeier A."/>
            <person name="Kalinowski J."/>
            <person name="Ruckert C."/>
        </authorList>
    </citation>
    <scope>NUCLEOTIDE SEQUENCE</scope>
    <source>
        <strain evidence="1">CGMCC 4.7306</strain>
    </source>
</reference>
<gene>
    <name evidence="1" type="ORF">GCM10011575_46060</name>
</gene>
<evidence type="ECO:0000313" key="1">
    <source>
        <dbReference type="EMBL" id="GGL82571.1"/>
    </source>
</evidence>